<keyword evidence="2" id="KW-1133">Transmembrane helix</keyword>
<keyword evidence="4" id="KW-1185">Reference proteome</keyword>
<dbReference type="AlphaFoldDB" id="A0A1Y2CVP2"/>
<feature type="compositionally biased region" description="Pro residues" evidence="1">
    <location>
        <begin position="439"/>
        <end position="448"/>
    </location>
</feature>
<evidence type="ECO:0000313" key="4">
    <source>
        <dbReference type="Proteomes" id="UP000193642"/>
    </source>
</evidence>
<feature type="region of interest" description="Disordered" evidence="1">
    <location>
        <begin position="1"/>
        <end position="29"/>
    </location>
</feature>
<feature type="transmembrane region" description="Helical" evidence="2">
    <location>
        <begin position="113"/>
        <end position="131"/>
    </location>
</feature>
<evidence type="ECO:0000313" key="3">
    <source>
        <dbReference type="EMBL" id="ORY51110.1"/>
    </source>
</evidence>
<organism evidence="3 4">
    <name type="scientific">Rhizoclosmatium globosum</name>
    <dbReference type="NCBI Taxonomy" id="329046"/>
    <lineage>
        <taxon>Eukaryota</taxon>
        <taxon>Fungi</taxon>
        <taxon>Fungi incertae sedis</taxon>
        <taxon>Chytridiomycota</taxon>
        <taxon>Chytridiomycota incertae sedis</taxon>
        <taxon>Chytridiomycetes</taxon>
        <taxon>Chytridiales</taxon>
        <taxon>Chytriomycetaceae</taxon>
        <taxon>Rhizoclosmatium</taxon>
    </lineage>
</organism>
<accession>A0A1Y2CVP2</accession>
<sequence length="486" mass="52798">MRRSTTMASSTDDFTLIDHPPSPTQDDSFELITSPNQVIVLSETEDDSASVVSSEEEQESIESINAKEFGPQNKLIRSGDVTLYVAALWILLSRKYAEGMAHVNRLSIRTKTVALLGAGILSLVVLIWGITAKRGIPPIPAFVGQPQTMTPPQANTESTPATSTTVLTMTRTSFTPRELTGPATPTNLTKTFNKNLDKIQSTTATIIPAYCSWSWWNSTARNSSGSKKFITLPTIRQNLLHRKCSNPSNQFVPVASKNLNVQTPHGFFTRVFQSFPKSLAAFKSFISRTCSLPSFNPSTLGTCARTVVKNTSQQSLILLPKPSTSLERIAKSVRGLTVRSVTDLKSLVSGVCSSSTALSLTSSKSLSPIDPSAKCPRVLVKSTRSLTRPSKNSISPIDMTATCPRITRLKSRALTLLNHCETGLTRVMKTMKSLTLKPSPNPPSPTHPKTPHHLKPQSTLQHAHQPHAARNQHPSPKSSTAPVSSL</sequence>
<reference evidence="3 4" key="1">
    <citation type="submission" date="2016-07" db="EMBL/GenBank/DDBJ databases">
        <title>Pervasive Adenine N6-methylation of Active Genes in Fungi.</title>
        <authorList>
            <consortium name="DOE Joint Genome Institute"/>
            <person name="Mondo S.J."/>
            <person name="Dannebaum R.O."/>
            <person name="Kuo R.C."/>
            <person name="Labutti K."/>
            <person name="Haridas S."/>
            <person name="Kuo A."/>
            <person name="Salamov A."/>
            <person name="Ahrendt S.R."/>
            <person name="Lipzen A."/>
            <person name="Sullivan W."/>
            <person name="Andreopoulos W.B."/>
            <person name="Clum A."/>
            <person name="Lindquist E."/>
            <person name="Daum C."/>
            <person name="Ramamoorthy G.K."/>
            <person name="Gryganskyi A."/>
            <person name="Culley D."/>
            <person name="Magnuson J.K."/>
            <person name="James T.Y."/>
            <person name="O'Malley M.A."/>
            <person name="Stajich J.E."/>
            <person name="Spatafora J.W."/>
            <person name="Visel A."/>
            <person name="Grigoriev I.V."/>
        </authorList>
    </citation>
    <scope>NUCLEOTIDE SEQUENCE [LARGE SCALE GENOMIC DNA]</scope>
    <source>
        <strain evidence="3 4">JEL800</strain>
    </source>
</reference>
<comment type="caution">
    <text evidence="3">The sequence shown here is derived from an EMBL/GenBank/DDBJ whole genome shotgun (WGS) entry which is preliminary data.</text>
</comment>
<feature type="region of interest" description="Disordered" evidence="1">
    <location>
        <begin position="434"/>
        <end position="486"/>
    </location>
</feature>
<evidence type="ECO:0000256" key="2">
    <source>
        <dbReference type="SAM" id="Phobius"/>
    </source>
</evidence>
<dbReference type="Proteomes" id="UP000193642">
    <property type="component" value="Unassembled WGS sequence"/>
</dbReference>
<feature type="compositionally biased region" description="Polar residues" evidence="1">
    <location>
        <begin position="1"/>
        <end position="13"/>
    </location>
</feature>
<proteinExistence type="predicted"/>
<feature type="compositionally biased region" description="Polar residues" evidence="1">
    <location>
        <begin position="472"/>
        <end position="486"/>
    </location>
</feature>
<gene>
    <name evidence="3" type="ORF">BCR33DRAFT_503094</name>
</gene>
<keyword evidence="2" id="KW-0472">Membrane</keyword>
<name>A0A1Y2CVP2_9FUNG</name>
<evidence type="ECO:0000256" key="1">
    <source>
        <dbReference type="SAM" id="MobiDB-lite"/>
    </source>
</evidence>
<dbReference type="EMBL" id="MCGO01000006">
    <property type="protein sequence ID" value="ORY51110.1"/>
    <property type="molecule type" value="Genomic_DNA"/>
</dbReference>
<keyword evidence="2" id="KW-0812">Transmembrane</keyword>
<protein>
    <submittedName>
        <fullName evidence="3">Uncharacterized protein</fullName>
    </submittedName>
</protein>